<dbReference type="AlphaFoldDB" id="A0A453CMQ0"/>
<reference evidence="1" key="4">
    <citation type="submission" date="2019-03" db="UniProtKB">
        <authorList>
            <consortium name="EnsemblPlants"/>
        </authorList>
    </citation>
    <scope>IDENTIFICATION</scope>
</reference>
<reference evidence="1" key="5">
    <citation type="journal article" date="2021" name="G3 (Bethesda)">
        <title>Aegilops tauschii genome assembly Aet v5.0 features greater sequence contiguity and improved annotation.</title>
        <authorList>
            <person name="Wang L."/>
            <person name="Zhu T."/>
            <person name="Rodriguez J.C."/>
            <person name="Deal K.R."/>
            <person name="Dubcovsky J."/>
            <person name="McGuire P.E."/>
            <person name="Lux T."/>
            <person name="Spannagl M."/>
            <person name="Mayer K.F.X."/>
            <person name="Baldrich P."/>
            <person name="Meyers B.C."/>
            <person name="Huo N."/>
            <person name="Gu Y.Q."/>
            <person name="Zhou H."/>
            <person name="Devos K.M."/>
            <person name="Bennetzen J.L."/>
            <person name="Unver T."/>
            <person name="Budak H."/>
            <person name="Gulick P.J."/>
            <person name="Galiba G."/>
            <person name="Kalapos B."/>
            <person name="Nelson D.R."/>
            <person name="Li P."/>
            <person name="You F.M."/>
            <person name="Luo M.C."/>
            <person name="Dvorak J."/>
        </authorList>
    </citation>
    <scope>NUCLEOTIDE SEQUENCE [LARGE SCALE GENOMIC DNA]</scope>
    <source>
        <strain evidence="1">cv. AL8/78</strain>
    </source>
</reference>
<dbReference type="Proteomes" id="UP000015105">
    <property type="component" value="Chromosome 2D"/>
</dbReference>
<reference evidence="1" key="3">
    <citation type="journal article" date="2017" name="Nature">
        <title>Genome sequence of the progenitor of the wheat D genome Aegilops tauschii.</title>
        <authorList>
            <person name="Luo M.C."/>
            <person name="Gu Y.Q."/>
            <person name="Puiu D."/>
            <person name="Wang H."/>
            <person name="Twardziok S.O."/>
            <person name="Deal K.R."/>
            <person name="Huo N."/>
            <person name="Zhu T."/>
            <person name="Wang L."/>
            <person name="Wang Y."/>
            <person name="McGuire P.E."/>
            <person name="Liu S."/>
            <person name="Long H."/>
            <person name="Ramasamy R.K."/>
            <person name="Rodriguez J.C."/>
            <person name="Van S.L."/>
            <person name="Yuan L."/>
            <person name="Wang Z."/>
            <person name="Xia Z."/>
            <person name="Xiao L."/>
            <person name="Anderson O.D."/>
            <person name="Ouyang S."/>
            <person name="Liang Y."/>
            <person name="Zimin A.V."/>
            <person name="Pertea G."/>
            <person name="Qi P."/>
            <person name="Bennetzen J.L."/>
            <person name="Dai X."/>
            <person name="Dawson M.W."/>
            <person name="Muller H.G."/>
            <person name="Kugler K."/>
            <person name="Rivarola-Duarte L."/>
            <person name="Spannagl M."/>
            <person name="Mayer K.F.X."/>
            <person name="Lu F.H."/>
            <person name="Bevan M.W."/>
            <person name="Leroy P."/>
            <person name="Li P."/>
            <person name="You F.M."/>
            <person name="Sun Q."/>
            <person name="Liu Z."/>
            <person name="Lyons E."/>
            <person name="Wicker T."/>
            <person name="Salzberg S.L."/>
            <person name="Devos K.M."/>
            <person name="Dvorak J."/>
        </authorList>
    </citation>
    <scope>NUCLEOTIDE SEQUENCE [LARGE SCALE GENOMIC DNA]</scope>
    <source>
        <strain evidence="1">cv. AL8/78</strain>
    </source>
</reference>
<protein>
    <submittedName>
        <fullName evidence="1">Uncharacterized protein</fullName>
    </submittedName>
</protein>
<evidence type="ECO:0000313" key="1">
    <source>
        <dbReference type="EnsemblPlants" id="AET2Gv20899500.2"/>
    </source>
</evidence>
<sequence>MKVFHQFYCIAGNNLATLNSALVVWIPKKDGAATVSDYRPISLVHSIAKLITKVLSMRLSSVIDSIISLAQSAFLAKKSTHD</sequence>
<organism evidence="1 2">
    <name type="scientific">Aegilops tauschii subsp. strangulata</name>
    <name type="common">Goatgrass</name>
    <dbReference type="NCBI Taxonomy" id="200361"/>
    <lineage>
        <taxon>Eukaryota</taxon>
        <taxon>Viridiplantae</taxon>
        <taxon>Streptophyta</taxon>
        <taxon>Embryophyta</taxon>
        <taxon>Tracheophyta</taxon>
        <taxon>Spermatophyta</taxon>
        <taxon>Magnoliopsida</taxon>
        <taxon>Liliopsida</taxon>
        <taxon>Poales</taxon>
        <taxon>Poaceae</taxon>
        <taxon>BOP clade</taxon>
        <taxon>Pooideae</taxon>
        <taxon>Triticodae</taxon>
        <taxon>Triticeae</taxon>
        <taxon>Triticinae</taxon>
        <taxon>Aegilops</taxon>
    </lineage>
</organism>
<evidence type="ECO:0000313" key="2">
    <source>
        <dbReference type="Proteomes" id="UP000015105"/>
    </source>
</evidence>
<accession>A0A453CMQ0</accession>
<dbReference type="Gramene" id="AET2Gv20899500.2">
    <property type="protein sequence ID" value="AET2Gv20899500.2"/>
    <property type="gene ID" value="AET2Gv20899500"/>
</dbReference>
<name>A0A453CMQ0_AEGTS</name>
<reference evidence="2" key="1">
    <citation type="journal article" date="2014" name="Science">
        <title>Ancient hybridizations among the ancestral genomes of bread wheat.</title>
        <authorList>
            <consortium name="International Wheat Genome Sequencing Consortium,"/>
            <person name="Marcussen T."/>
            <person name="Sandve S.R."/>
            <person name="Heier L."/>
            <person name="Spannagl M."/>
            <person name="Pfeifer M."/>
            <person name="Jakobsen K.S."/>
            <person name="Wulff B.B."/>
            <person name="Steuernagel B."/>
            <person name="Mayer K.F."/>
            <person name="Olsen O.A."/>
        </authorList>
    </citation>
    <scope>NUCLEOTIDE SEQUENCE [LARGE SCALE GENOMIC DNA]</scope>
    <source>
        <strain evidence="2">cv. AL8/78</strain>
    </source>
</reference>
<keyword evidence="2" id="KW-1185">Reference proteome</keyword>
<dbReference type="EnsemblPlants" id="AET2Gv20899500.2">
    <property type="protein sequence ID" value="AET2Gv20899500.2"/>
    <property type="gene ID" value="AET2Gv20899500"/>
</dbReference>
<proteinExistence type="predicted"/>
<reference evidence="2" key="2">
    <citation type="journal article" date="2017" name="Nat. Plants">
        <title>The Aegilops tauschii genome reveals multiple impacts of transposons.</title>
        <authorList>
            <person name="Zhao G."/>
            <person name="Zou C."/>
            <person name="Li K."/>
            <person name="Wang K."/>
            <person name="Li T."/>
            <person name="Gao L."/>
            <person name="Zhang X."/>
            <person name="Wang H."/>
            <person name="Yang Z."/>
            <person name="Liu X."/>
            <person name="Jiang W."/>
            <person name="Mao L."/>
            <person name="Kong X."/>
            <person name="Jiao Y."/>
            <person name="Jia J."/>
        </authorList>
    </citation>
    <scope>NUCLEOTIDE SEQUENCE [LARGE SCALE GENOMIC DNA]</scope>
    <source>
        <strain evidence="2">cv. AL8/78</strain>
    </source>
</reference>